<dbReference type="OrthoDB" id="5289878at2"/>
<dbReference type="EMBL" id="FQZT01000002">
    <property type="protein sequence ID" value="SHI77404.1"/>
    <property type="molecule type" value="Genomic_DNA"/>
</dbReference>
<protein>
    <recommendedName>
        <fullName evidence="4">Porin</fullName>
    </recommendedName>
</protein>
<dbReference type="Proteomes" id="UP000184171">
    <property type="component" value="Unassembled WGS sequence"/>
</dbReference>
<evidence type="ECO:0000313" key="3">
    <source>
        <dbReference type="Proteomes" id="UP000184171"/>
    </source>
</evidence>
<sequence>MKWLLFLVCLLAWVFQVQAGLISDTEFGGHAKSLGLYIDRVPNNSNEEGWLSSADFRADVRGRLAKDYDFELALEQQLLWSDPNSLGQISASSNNRAIDTEHNWNSDGRIEAQLRLDRFNLQGDVNGTLWTIGRQAIGFGRISLFSPLDVIAPFPPDAIDVDVRPGVDAIKLNHYFGLGGQLGGVVVFGDESEHNSYLVTFSENIGLADMLILTGTLRDRPMVGFGLAGELGPVGLKGELSWYDGQAEGDLRDDFAIGALEFWYRFNNGLVLLAEYLYNGPGRNDPQDYPLVAASAPLQEGLSYLLGRHYLLLAPSYELHPLVTASGLIIYNLRDASCLLRPQLSVSLANDLQLDLFWAFGLGEKNDRHPLLGLPIIRSEFGPVGDSGGFLLRWYF</sequence>
<keyword evidence="3" id="KW-1185">Reference proteome</keyword>
<reference evidence="2 3" key="1">
    <citation type="submission" date="2016-11" db="EMBL/GenBank/DDBJ databases">
        <authorList>
            <person name="Jaros S."/>
            <person name="Januszkiewicz K."/>
            <person name="Wedrychowicz H."/>
        </authorList>
    </citation>
    <scope>NUCLEOTIDE SEQUENCE [LARGE SCALE GENOMIC DNA]</scope>
    <source>
        <strain evidence="2 3">DSM 5091</strain>
    </source>
</reference>
<accession>A0A1M6DVX0</accession>
<proteinExistence type="predicted"/>
<organism evidence="2 3">
    <name type="scientific">Malonomonas rubra DSM 5091</name>
    <dbReference type="NCBI Taxonomy" id="1122189"/>
    <lineage>
        <taxon>Bacteria</taxon>
        <taxon>Pseudomonadati</taxon>
        <taxon>Thermodesulfobacteriota</taxon>
        <taxon>Desulfuromonadia</taxon>
        <taxon>Desulfuromonadales</taxon>
        <taxon>Geopsychrobacteraceae</taxon>
        <taxon>Malonomonas</taxon>
    </lineage>
</organism>
<dbReference type="SUPFAM" id="SSF56935">
    <property type="entry name" value="Porins"/>
    <property type="match status" value="1"/>
</dbReference>
<dbReference type="AlphaFoldDB" id="A0A1M6DVX0"/>
<evidence type="ECO:0000313" key="2">
    <source>
        <dbReference type="EMBL" id="SHI77404.1"/>
    </source>
</evidence>
<evidence type="ECO:0000256" key="1">
    <source>
        <dbReference type="SAM" id="SignalP"/>
    </source>
</evidence>
<evidence type="ECO:0008006" key="4">
    <source>
        <dbReference type="Google" id="ProtNLM"/>
    </source>
</evidence>
<feature type="signal peptide" evidence="1">
    <location>
        <begin position="1"/>
        <end position="19"/>
    </location>
</feature>
<dbReference type="RefSeq" id="WP_072905885.1">
    <property type="nucleotide sequence ID" value="NZ_FQZT01000002.1"/>
</dbReference>
<gene>
    <name evidence="2" type="ORF">SAMN02745165_00827</name>
</gene>
<name>A0A1M6DVX0_MALRU</name>
<keyword evidence="1" id="KW-0732">Signal</keyword>
<dbReference type="STRING" id="1122189.SAMN02745165_00827"/>
<feature type="chain" id="PRO_5012432190" description="Porin" evidence="1">
    <location>
        <begin position="20"/>
        <end position="396"/>
    </location>
</feature>